<sequence length="214" mass="23986">MANVFNQPPKSRGGSSPRDSCFFKMDVNFLCLPSFALIFALYSTFFSHLNLVLASVKVDCTESYSIPAQKGGRSICVPFDGQSQHTYFCDPQLCSKPVLPDCHPDPPRRSRQPLPVNPTIGSYKLYGNNENQIGEFPPFLRRKCCFLKQKDDKVGYEGPWPSPNTPKNKRPPRFVCRRRGGTPASAHSARDTIKFIICTNQLLIPPPTSLPILH</sequence>
<keyword evidence="4" id="KW-1185">Reference proteome</keyword>
<feature type="region of interest" description="Disordered" evidence="1">
    <location>
        <begin position="156"/>
        <end position="185"/>
    </location>
</feature>
<organism evidence="3 4">
    <name type="scientific">Austropuccinia psidii MF-1</name>
    <dbReference type="NCBI Taxonomy" id="1389203"/>
    <lineage>
        <taxon>Eukaryota</taxon>
        <taxon>Fungi</taxon>
        <taxon>Dikarya</taxon>
        <taxon>Basidiomycota</taxon>
        <taxon>Pucciniomycotina</taxon>
        <taxon>Pucciniomycetes</taxon>
        <taxon>Pucciniales</taxon>
        <taxon>Sphaerophragmiaceae</taxon>
        <taxon>Austropuccinia</taxon>
    </lineage>
</organism>
<dbReference type="AlphaFoldDB" id="A0A9Q3GPP3"/>
<proteinExistence type="predicted"/>
<dbReference type="EMBL" id="AVOT02003775">
    <property type="protein sequence ID" value="MBW0474552.1"/>
    <property type="molecule type" value="Genomic_DNA"/>
</dbReference>
<comment type="caution">
    <text evidence="3">The sequence shown here is derived from an EMBL/GenBank/DDBJ whole genome shotgun (WGS) entry which is preliminary data.</text>
</comment>
<reference evidence="3" key="1">
    <citation type="submission" date="2021-03" db="EMBL/GenBank/DDBJ databases">
        <title>Draft genome sequence of rust myrtle Austropuccinia psidii MF-1, a brazilian biotype.</title>
        <authorList>
            <person name="Quecine M.C."/>
            <person name="Pachon D.M.R."/>
            <person name="Bonatelli M.L."/>
            <person name="Correr F.H."/>
            <person name="Franceschini L.M."/>
            <person name="Leite T.F."/>
            <person name="Margarido G.R.A."/>
            <person name="Almeida C.A."/>
            <person name="Ferrarezi J.A."/>
            <person name="Labate C.A."/>
        </authorList>
    </citation>
    <scope>NUCLEOTIDE SEQUENCE</scope>
    <source>
        <strain evidence="3">MF-1</strain>
    </source>
</reference>
<gene>
    <name evidence="3" type="ORF">O181_014267</name>
</gene>
<feature type="compositionally biased region" description="Basic residues" evidence="1">
    <location>
        <begin position="167"/>
        <end position="180"/>
    </location>
</feature>
<keyword evidence="2" id="KW-1133">Transmembrane helix</keyword>
<name>A0A9Q3GPP3_9BASI</name>
<dbReference type="Proteomes" id="UP000765509">
    <property type="component" value="Unassembled WGS sequence"/>
</dbReference>
<evidence type="ECO:0000313" key="3">
    <source>
        <dbReference type="EMBL" id="MBW0474552.1"/>
    </source>
</evidence>
<feature type="transmembrane region" description="Helical" evidence="2">
    <location>
        <begin position="21"/>
        <end position="42"/>
    </location>
</feature>
<evidence type="ECO:0000256" key="2">
    <source>
        <dbReference type="SAM" id="Phobius"/>
    </source>
</evidence>
<keyword evidence="2" id="KW-0812">Transmembrane</keyword>
<evidence type="ECO:0000313" key="4">
    <source>
        <dbReference type="Proteomes" id="UP000765509"/>
    </source>
</evidence>
<keyword evidence="2" id="KW-0472">Membrane</keyword>
<accession>A0A9Q3GPP3</accession>
<protein>
    <submittedName>
        <fullName evidence="3">Uncharacterized protein</fullName>
    </submittedName>
</protein>
<evidence type="ECO:0000256" key="1">
    <source>
        <dbReference type="SAM" id="MobiDB-lite"/>
    </source>
</evidence>